<keyword evidence="3" id="KW-0732">Signal</keyword>
<name>A0A9D2QEV9_9CORY</name>
<feature type="signal peptide" evidence="3">
    <location>
        <begin position="1"/>
        <end position="26"/>
    </location>
</feature>
<evidence type="ECO:0000256" key="1">
    <source>
        <dbReference type="ARBA" id="ARBA00010088"/>
    </source>
</evidence>
<feature type="domain" description="AB hydrolase-1" evidence="4">
    <location>
        <begin position="93"/>
        <end position="241"/>
    </location>
</feature>
<accession>A0A9D2QEV9</accession>
<evidence type="ECO:0000313" key="6">
    <source>
        <dbReference type="EMBL" id="HJC84784.1"/>
    </source>
</evidence>
<dbReference type="PANTHER" id="PTHR43248">
    <property type="entry name" value="2-SUCCINYL-6-HYDROXY-2,4-CYCLOHEXADIENE-1-CARBOXYLATE SYNTHASE"/>
    <property type="match status" value="1"/>
</dbReference>
<keyword evidence="2 6" id="KW-0378">Hydrolase</keyword>
<dbReference type="Proteomes" id="UP000823858">
    <property type="component" value="Unassembled WGS sequence"/>
</dbReference>
<proteinExistence type="inferred from homology"/>
<reference evidence="6" key="1">
    <citation type="journal article" date="2021" name="PeerJ">
        <title>Extensive microbial diversity within the chicken gut microbiome revealed by metagenomics and culture.</title>
        <authorList>
            <person name="Gilroy R."/>
            <person name="Ravi A."/>
            <person name="Getino M."/>
            <person name="Pursley I."/>
            <person name="Horton D.L."/>
            <person name="Alikhan N.F."/>
            <person name="Baker D."/>
            <person name="Gharbi K."/>
            <person name="Hall N."/>
            <person name="Watson M."/>
            <person name="Adriaenssens E.M."/>
            <person name="Foster-Nyarko E."/>
            <person name="Jarju S."/>
            <person name="Secka A."/>
            <person name="Antonio M."/>
            <person name="Oren A."/>
            <person name="Chaudhuri R.R."/>
            <person name="La Ragione R."/>
            <person name="Hildebrand F."/>
            <person name="Pallen M.J."/>
        </authorList>
    </citation>
    <scope>NUCLEOTIDE SEQUENCE</scope>
    <source>
        <strain evidence="6">ChiHjej13B12-4958</strain>
    </source>
</reference>
<dbReference type="InterPro" id="IPR029058">
    <property type="entry name" value="AB_hydrolase_fold"/>
</dbReference>
<organism evidence="6 7">
    <name type="scientific">Candidatus Corynebacterium faecigallinarum</name>
    <dbReference type="NCBI Taxonomy" id="2838528"/>
    <lineage>
        <taxon>Bacteria</taxon>
        <taxon>Bacillati</taxon>
        <taxon>Actinomycetota</taxon>
        <taxon>Actinomycetes</taxon>
        <taxon>Mycobacteriales</taxon>
        <taxon>Corynebacteriaceae</taxon>
        <taxon>Corynebacterium</taxon>
    </lineage>
</organism>
<reference evidence="6" key="2">
    <citation type="submission" date="2021-04" db="EMBL/GenBank/DDBJ databases">
        <authorList>
            <person name="Gilroy R."/>
        </authorList>
    </citation>
    <scope>NUCLEOTIDE SEQUENCE</scope>
    <source>
        <strain evidence="6">ChiHjej13B12-4958</strain>
    </source>
</reference>
<dbReference type="InterPro" id="IPR000073">
    <property type="entry name" value="AB_hydrolase_1"/>
</dbReference>
<dbReference type="SUPFAM" id="SSF53474">
    <property type="entry name" value="alpha/beta-Hydrolases"/>
    <property type="match status" value="1"/>
</dbReference>
<evidence type="ECO:0000259" key="5">
    <source>
        <dbReference type="Pfam" id="PF08386"/>
    </source>
</evidence>
<dbReference type="Pfam" id="PF00561">
    <property type="entry name" value="Abhydrolase_1"/>
    <property type="match status" value="1"/>
</dbReference>
<dbReference type="EMBL" id="DWVP01000009">
    <property type="protein sequence ID" value="HJC84784.1"/>
    <property type="molecule type" value="Genomic_DNA"/>
</dbReference>
<feature type="chain" id="PRO_5039520860" evidence="3">
    <location>
        <begin position="27"/>
        <end position="535"/>
    </location>
</feature>
<evidence type="ECO:0000256" key="2">
    <source>
        <dbReference type="ARBA" id="ARBA00022801"/>
    </source>
</evidence>
<dbReference type="Pfam" id="PF08386">
    <property type="entry name" value="Abhydrolase_4"/>
    <property type="match status" value="1"/>
</dbReference>
<gene>
    <name evidence="6" type="ORF">H9751_04415</name>
</gene>
<evidence type="ECO:0000256" key="3">
    <source>
        <dbReference type="SAM" id="SignalP"/>
    </source>
</evidence>
<dbReference type="InterPro" id="IPR051601">
    <property type="entry name" value="Serine_prot/Carboxylest_S33"/>
</dbReference>
<dbReference type="InterPro" id="IPR013595">
    <property type="entry name" value="Pept_S33_TAP-like_C"/>
</dbReference>
<dbReference type="GO" id="GO:0016787">
    <property type="term" value="F:hydrolase activity"/>
    <property type="evidence" value="ECO:0007669"/>
    <property type="project" value="UniProtKB-KW"/>
</dbReference>
<protein>
    <submittedName>
        <fullName evidence="6">Alpha/beta hydrolase</fullName>
    </submittedName>
</protein>
<feature type="domain" description="Peptidase S33 tripeptidyl aminopeptidase-like C-terminal" evidence="5">
    <location>
        <begin position="438"/>
        <end position="526"/>
    </location>
</feature>
<dbReference type="AlphaFoldDB" id="A0A9D2QEV9"/>
<comment type="caution">
    <text evidence="6">The sequence shown here is derived from an EMBL/GenBank/DDBJ whole genome shotgun (WGS) entry which is preliminary data.</text>
</comment>
<dbReference type="PANTHER" id="PTHR43248:SF25">
    <property type="entry name" value="AB HYDROLASE-1 DOMAIN-CONTAINING PROTEIN-RELATED"/>
    <property type="match status" value="1"/>
</dbReference>
<evidence type="ECO:0000313" key="7">
    <source>
        <dbReference type="Proteomes" id="UP000823858"/>
    </source>
</evidence>
<comment type="similarity">
    <text evidence="1">Belongs to the peptidase S33 family.</text>
</comment>
<dbReference type="Gene3D" id="3.40.50.1820">
    <property type="entry name" value="alpha/beta hydrolase"/>
    <property type="match status" value="1"/>
</dbReference>
<evidence type="ECO:0000259" key="4">
    <source>
        <dbReference type="Pfam" id="PF00561"/>
    </source>
</evidence>
<sequence>MPMRSMPALIAAAAVASTGLVAPAVAGTAGPAAASDITWEDCPAQVTVDRAECGRIDVPMYHAEPDGEQISVGFVRVAASNPDATRGTVFGNPGGPGGDAYEFFGYDGEYGMQWPDELSSEWDMVAVQPRGLPGSTPVDCEHEPAGWDPVRMQTQYGAFLQDACEVGTPGYTDSLNTWETANDWEDVRAALGEEQISILGLSYGTQLGSTYASLFPESTDKLVLDSGYDTDRAWAGLLDDQTGGYTGALHDFLTWTAERDDEYGLGETPLEVYQSWSAKIVAESGTNPTAVPPPAEIGDLPAGLQWGGQPAADVLTAIGHPQAQIENVFRMMAKPGSNQSTSETLNLTRTLLPQPNYWGDLAGVINGTGSAPGAEAAGTGEDMSQDMSDAESTMFTYVAMQSLVICGENQVAPDYSRIPGAIWSSMVTGDMFSTPGDMAASGMSCSGREPDAPWTDISGDQLETTPLQIQGTGDPQTVYRTHRPMAEAMGSHVISIDGPGHGQFGMGNEVLDAAVIDYLRTGSTDVTSAPARPTA</sequence>